<reference evidence="2" key="1">
    <citation type="journal article" date="2019" name="Int. J. Syst. Evol. Microbiol.">
        <title>The Global Catalogue of Microorganisms (GCM) 10K type strain sequencing project: providing services to taxonomists for standard genome sequencing and annotation.</title>
        <authorList>
            <consortium name="The Broad Institute Genomics Platform"/>
            <consortium name="The Broad Institute Genome Sequencing Center for Infectious Disease"/>
            <person name="Wu L."/>
            <person name="Ma J."/>
        </authorList>
    </citation>
    <scope>NUCLEOTIDE SEQUENCE [LARGE SCALE GENOMIC DNA]</scope>
    <source>
        <strain evidence="2">JCM 17551</strain>
    </source>
</reference>
<keyword evidence="2" id="KW-1185">Reference proteome</keyword>
<dbReference type="Proteomes" id="UP001501565">
    <property type="component" value="Unassembled WGS sequence"/>
</dbReference>
<name>A0ABP7MXZ4_9GAMM</name>
<dbReference type="Gene3D" id="1.10.260.80">
    <property type="match status" value="1"/>
</dbReference>
<dbReference type="InterPro" id="IPR006439">
    <property type="entry name" value="HAD-SF_hydro_IA"/>
</dbReference>
<dbReference type="SUPFAM" id="SSF56784">
    <property type="entry name" value="HAD-like"/>
    <property type="match status" value="1"/>
</dbReference>
<dbReference type="PANTHER" id="PTHR43885">
    <property type="entry name" value="HALOACID DEHALOGENASE-LIKE HYDROLASE"/>
    <property type="match status" value="1"/>
</dbReference>
<organism evidence="1 2">
    <name type="scientific">Litoribacillus peritrichatus</name>
    <dbReference type="NCBI Taxonomy" id="718191"/>
    <lineage>
        <taxon>Bacteria</taxon>
        <taxon>Pseudomonadati</taxon>
        <taxon>Pseudomonadota</taxon>
        <taxon>Gammaproteobacteria</taxon>
        <taxon>Oceanospirillales</taxon>
        <taxon>Oceanospirillaceae</taxon>
        <taxon>Litoribacillus</taxon>
    </lineage>
</organism>
<keyword evidence="1" id="KW-0378">Hydrolase</keyword>
<dbReference type="GO" id="GO:0016787">
    <property type="term" value="F:hydrolase activity"/>
    <property type="evidence" value="ECO:0007669"/>
    <property type="project" value="UniProtKB-KW"/>
</dbReference>
<dbReference type="SFLD" id="SFLDS00003">
    <property type="entry name" value="Haloacid_Dehalogenase"/>
    <property type="match status" value="1"/>
</dbReference>
<dbReference type="SFLD" id="SFLDG01129">
    <property type="entry name" value="C1.5:_HAD__Beta-PGM__Phosphata"/>
    <property type="match status" value="1"/>
</dbReference>
<evidence type="ECO:0000313" key="2">
    <source>
        <dbReference type="Proteomes" id="UP001501565"/>
    </source>
</evidence>
<dbReference type="Pfam" id="PF13419">
    <property type="entry name" value="HAD_2"/>
    <property type="match status" value="1"/>
</dbReference>
<accession>A0ABP7MXZ4</accession>
<dbReference type="InterPro" id="IPR041492">
    <property type="entry name" value="HAD_2"/>
</dbReference>
<protein>
    <submittedName>
        <fullName evidence="1">HAD family hydrolase</fullName>
    </submittedName>
</protein>
<dbReference type="NCBIfam" id="TIGR01549">
    <property type="entry name" value="HAD-SF-IA-v1"/>
    <property type="match status" value="1"/>
</dbReference>
<dbReference type="Gene3D" id="3.40.50.1000">
    <property type="entry name" value="HAD superfamily/HAD-like"/>
    <property type="match status" value="1"/>
</dbReference>
<dbReference type="InterPro" id="IPR036412">
    <property type="entry name" value="HAD-like_sf"/>
</dbReference>
<gene>
    <name evidence="1" type="ORF">GCM10022277_29710</name>
</gene>
<proteinExistence type="predicted"/>
<dbReference type="PANTHER" id="PTHR43885:SF1">
    <property type="entry name" value="SUPERFAMILY HYDROLASE, PUTATIVE (AFU_ORTHOLOGUE AFUA_4G13290)-RELATED"/>
    <property type="match status" value="1"/>
</dbReference>
<dbReference type="InterPro" id="IPR023214">
    <property type="entry name" value="HAD_sf"/>
</dbReference>
<comment type="caution">
    <text evidence="1">The sequence shown here is derived from an EMBL/GenBank/DDBJ whole genome shotgun (WGS) entry which is preliminary data.</text>
</comment>
<dbReference type="EMBL" id="BAABBN010000007">
    <property type="protein sequence ID" value="GAA3931035.1"/>
    <property type="molecule type" value="Genomic_DNA"/>
</dbReference>
<sequence length="195" mass="21833">MISTKIQGVIFDLDGTLVTSSLDFKLLRSLVGCPDSEDLLIHLNDLPADAYQKAIRLIEHHEMEDAIQASWIDGAESLVHRLANQNTPMAIVTRNYSKAASLKVARNNIPIDIVLTREDAPAKPDPTALLMIAEQWAIPANNLIYVGDYLYDLQAASNAGMHSCLYVENELPEFSTQADLICRRFSDLYEQLERF</sequence>
<dbReference type="CDD" id="cd01427">
    <property type="entry name" value="HAD_like"/>
    <property type="match status" value="1"/>
</dbReference>
<dbReference type="RefSeq" id="WP_344799348.1">
    <property type="nucleotide sequence ID" value="NZ_BAABBN010000007.1"/>
</dbReference>
<evidence type="ECO:0000313" key="1">
    <source>
        <dbReference type="EMBL" id="GAA3931035.1"/>
    </source>
</evidence>